<feature type="transmembrane region" description="Helical" evidence="1">
    <location>
        <begin position="78"/>
        <end position="98"/>
    </location>
</feature>
<accession>A0A0F9JP67</accession>
<evidence type="ECO:0000256" key="1">
    <source>
        <dbReference type="SAM" id="Phobius"/>
    </source>
</evidence>
<protein>
    <submittedName>
        <fullName evidence="2">Uncharacterized protein</fullName>
    </submittedName>
</protein>
<evidence type="ECO:0000313" key="2">
    <source>
        <dbReference type="EMBL" id="KKM07446.1"/>
    </source>
</evidence>
<comment type="caution">
    <text evidence="2">The sequence shown here is derived from an EMBL/GenBank/DDBJ whole genome shotgun (WGS) entry which is preliminary data.</text>
</comment>
<gene>
    <name evidence="2" type="ORF">LCGC14_1733820</name>
</gene>
<keyword evidence="1" id="KW-0472">Membrane</keyword>
<sequence>MVKYFVIFTLILCLIQSYALCATTANSNNLIEDLEDKEIIESEDQKWTGIDVSIVGKYAKKYGHPPRKPYINTDQGDLLLFVFTVAGLIGGIIIGYNIRKLFMEGDNHKQIHHENARSTTSFERERNITENSMMKNEAKQ</sequence>
<name>A0A0F9JP67_9ZZZZ</name>
<dbReference type="EMBL" id="LAZR01015770">
    <property type="protein sequence ID" value="KKM07446.1"/>
    <property type="molecule type" value="Genomic_DNA"/>
</dbReference>
<reference evidence="2" key="1">
    <citation type="journal article" date="2015" name="Nature">
        <title>Complex archaea that bridge the gap between prokaryotes and eukaryotes.</title>
        <authorList>
            <person name="Spang A."/>
            <person name="Saw J.H."/>
            <person name="Jorgensen S.L."/>
            <person name="Zaremba-Niedzwiedzka K."/>
            <person name="Martijn J."/>
            <person name="Lind A.E."/>
            <person name="van Eijk R."/>
            <person name="Schleper C."/>
            <person name="Guy L."/>
            <person name="Ettema T.J."/>
        </authorList>
    </citation>
    <scope>NUCLEOTIDE SEQUENCE</scope>
</reference>
<organism evidence="2">
    <name type="scientific">marine sediment metagenome</name>
    <dbReference type="NCBI Taxonomy" id="412755"/>
    <lineage>
        <taxon>unclassified sequences</taxon>
        <taxon>metagenomes</taxon>
        <taxon>ecological metagenomes</taxon>
    </lineage>
</organism>
<keyword evidence="1" id="KW-1133">Transmembrane helix</keyword>
<dbReference type="AlphaFoldDB" id="A0A0F9JP67"/>
<proteinExistence type="predicted"/>
<keyword evidence="1" id="KW-0812">Transmembrane</keyword>